<reference evidence="2" key="1">
    <citation type="journal article" date="2014" name="Int. J. Syst. Evol. Microbiol.">
        <title>Complete genome sequence of Corynebacterium casei LMG S-19264T (=DSM 44701T), isolated from a smear-ripened cheese.</title>
        <authorList>
            <consortium name="US DOE Joint Genome Institute (JGI-PGF)"/>
            <person name="Walter F."/>
            <person name="Albersmeier A."/>
            <person name="Kalinowski J."/>
            <person name="Ruckert C."/>
        </authorList>
    </citation>
    <scope>NUCLEOTIDE SEQUENCE</scope>
    <source>
        <strain evidence="2">KCTC 12711</strain>
    </source>
</reference>
<evidence type="ECO:0000313" key="3">
    <source>
        <dbReference type="Proteomes" id="UP000614811"/>
    </source>
</evidence>
<dbReference type="EMBL" id="BMXA01000003">
    <property type="protein sequence ID" value="GHA10155.1"/>
    <property type="molecule type" value="Genomic_DNA"/>
</dbReference>
<dbReference type="Pfam" id="PF14559">
    <property type="entry name" value="TPR_19"/>
    <property type="match status" value="1"/>
</dbReference>
<feature type="repeat" description="TPR" evidence="1">
    <location>
        <begin position="73"/>
        <end position="106"/>
    </location>
</feature>
<dbReference type="InterPro" id="IPR019734">
    <property type="entry name" value="TPR_rpt"/>
</dbReference>
<dbReference type="PROSITE" id="PS51257">
    <property type="entry name" value="PROKAR_LIPOPROTEIN"/>
    <property type="match status" value="1"/>
</dbReference>
<sequence length="173" mass="18947">MTSTGVRLGSALRVWLLVALLGFLSACASTRDLTPPATVEDRAVVDGEALPLPDDDVIQAESMGYAQGMSPVVKRLVSVAQQQRNQQDWDGAADSLERALRIEPRNALLWGKLADVRFAQQSWRQAIQLAAKSNTLAGADNALRRQNWYLMANAYDALGDATSALKYRTKLME</sequence>
<evidence type="ECO:0008006" key="4">
    <source>
        <dbReference type="Google" id="ProtNLM"/>
    </source>
</evidence>
<accession>A0A918VN91</accession>
<evidence type="ECO:0000313" key="2">
    <source>
        <dbReference type="EMBL" id="GHA10155.1"/>
    </source>
</evidence>
<reference evidence="2" key="2">
    <citation type="submission" date="2020-09" db="EMBL/GenBank/DDBJ databases">
        <authorList>
            <person name="Sun Q."/>
            <person name="Kim S."/>
        </authorList>
    </citation>
    <scope>NUCLEOTIDE SEQUENCE</scope>
    <source>
        <strain evidence="2">KCTC 12711</strain>
    </source>
</reference>
<dbReference type="PROSITE" id="PS50005">
    <property type="entry name" value="TPR"/>
    <property type="match status" value="1"/>
</dbReference>
<dbReference type="SUPFAM" id="SSF48452">
    <property type="entry name" value="TPR-like"/>
    <property type="match status" value="1"/>
</dbReference>
<name>A0A918VN91_9GAMM</name>
<evidence type="ECO:0000256" key="1">
    <source>
        <dbReference type="PROSITE-ProRule" id="PRU00339"/>
    </source>
</evidence>
<organism evidence="2 3">
    <name type="scientific">Arenicella chitinivorans</name>
    <dbReference type="NCBI Taxonomy" id="1329800"/>
    <lineage>
        <taxon>Bacteria</taxon>
        <taxon>Pseudomonadati</taxon>
        <taxon>Pseudomonadota</taxon>
        <taxon>Gammaproteobacteria</taxon>
        <taxon>Arenicellales</taxon>
        <taxon>Arenicellaceae</taxon>
        <taxon>Arenicella</taxon>
    </lineage>
</organism>
<dbReference type="Gene3D" id="1.25.40.10">
    <property type="entry name" value="Tetratricopeptide repeat domain"/>
    <property type="match status" value="1"/>
</dbReference>
<dbReference type="AlphaFoldDB" id="A0A918VN91"/>
<proteinExistence type="predicted"/>
<dbReference type="Proteomes" id="UP000614811">
    <property type="component" value="Unassembled WGS sequence"/>
</dbReference>
<protein>
    <recommendedName>
        <fullName evidence="4">Tetratricopeptide repeat protein</fullName>
    </recommendedName>
</protein>
<dbReference type="InterPro" id="IPR011990">
    <property type="entry name" value="TPR-like_helical_dom_sf"/>
</dbReference>
<gene>
    <name evidence="2" type="ORF">GCM10008090_19650</name>
</gene>
<comment type="caution">
    <text evidence="2">The sequence shown here is derived from an EMBL/GenBank/DDBJ whole genome shotgun (WGS) entry which is preliminary data.</text>
</comment>
<keyword evidence="3" id="KW-1185">Reference proteome</keyword>
<keyword evidence="1" id="KW-0802">TPR repeat</keyword>